<dbReference type="Proteomes" id="UP001418222">
    <property type="component" value="Unassembled WGS sequence"/>
</dbReference>
<dbReference type="PANTHER" id="PTHR36771:SF2">
    <property type="entry name" value="POTASSIUM TRANSPORTER"/>
    <property type="match status" value="1"/>
</dbReference>
<dbReference type="PANTHER" id="PTHR36771">
    <property type="entry name" value="POTASSIUM TRANSPORTER"/>
    <property type="match status" value="1"/>
</dbReference>
<dbReference type="AlphaFoldDB" id="A0AAP0FZ60"/>
<evidence type="ECO:0000313" key="1">
    <source>
        <dbReference type="EMBL" id="KAK8926564.1"/>
    </source>
</evidence>
<protein>
    <recommendedName>
        <fullName evidence="3">GATA-type transcription activator N-terminal domain-containing protein</fullName>
    </recommendedName>
</protein>
<proteinExistence type="predicted"/>
<reference evidence="1 2" key="1">
    <citation type="journal article" date="2022" name="Nat. Plants">
        <title>Genomes of leafy and leafless Platanthera orchids illuminate the evolution of mycoheterotrophy.</title>
        <authorList>
            <person name="Li M.H."/>
            <person name="Liu K.W."/>
            <person name="Li Z."/>
            <person name="Lu H.C."/>
            <person name="Ye Q.L."/>
            <person name="Zhang D."/>
            <person name="Wang J.Y."/>
            <person name="Li Y.F."/>
            <person name="Zhong Z.M."/>
            <person name="Liu X."/>
            <person name="Yu X."/>
            <person name="Liu D.K."/>
            <person name="Tu X.D."/>
            <person name="Liu B."/>
            <person name="Hao Y."/>
            <person name="Liao X.Y."/>
            <person name="Jiang Y.T."/>
            <person name="Sun W.H."/>
            <person name="Chen J."/>
            <person name="Chen Y.Q."/>
            <person name="Ai Y."/>
            <person name="Zhai J.W."/>
            <person name="Wu S.S."/>
            <person name="Zhou Z."/>
            <person name="Hsiao Y.Y."/>
            <person name="Wu W.L."/>
            <person name="Chen Y.Y."/>
            <person name="Lin Y.F."/>
            <person name="Hsu J.L."/>
            <person name="Li C.Y."/>
            <person name="Wang Z.W."/>
            <person name="Zhao X."/>
            <person name="Zhong W.Y."/>
            <person name="Ma X.K."/>
            <person name="Ma L."/>
            <person name="Huang J."/>
            <person name="Chen G.Z."/>
            <person name="Huang M.Z."/>
            <person name="Huang L."/>
            <person name="Peng D.H."/>
            <person name="Luo Y.B."/>
            <person name="Zou S.Q."/>
            <person name="Chen S.P."/>
            <person name="Lan S."/>
            <person name="Tsai W.C."/>
            <person name="Van de Peer Y."/>
            <person name="Liu Z.J."/>
        </authorList>
    </citation>
    <scope>NUCLEOTIDE SEQUENCE [LARGE SCALE GENOMIC DNA]</scope>
    <source>
        <strain evidence="1">Lor287</strain>
    </source>
</reference>
<dbReference type="EMBL" id="JBBWWQ010000016">
    <property type="protein sequence ID" value="KAK8926564.1"/>
    <property type="molecule type" value="Genomic_DNA"/>
</dbReference>
<accession>A0AAP0FZ60</accession>
<dbReference type="GO" id="GO:0045893">
    <property type="term" value="P:positive regulation of DNA-templated transcription"/>
    <property type="evidence" value="ECO:0007669"/>
    <property type="project" value="TreeGrafter"/>
</dbReference>
<evidence type="ECO:0008006" key="3">
    <source>
        <dbReference type="Google" id="ProtNLM"/>
    </source>
</evidence>
<name>A0AAP0FZ60_9ASPA</name>
<keyword evidence="2" id="KW-1185">Reference proteome</keyword>
<gene>
    <name evidence="1" type="ORF">KSP39_PZI018590</name>
</gene>
<evidence type="ECO:0000313" key="2">
    <source>
        <dbReference type="Proteomes" id="UP001418222"/>
    </source>
</evidence>
<sequence>MGSSILPLSSSHYCCPKYVGLFSKPAALRSGRAAIRFAGIRAADEKKEDGDDEEEGEMKIGKQSLLNTIAEALDFSQTRSSQDARLIEEAKEATKSGGKMNREQYGALRRKIGGTYKDFFKSYVDVEGQYVEEGWVDKTCKICKRDTKGEPRQVDKLGRYVHVSCLGDSNSGNLFSKLFSR</sequence>
<dbReference type="GO" id="GO:0009658">
    <property type="term" value="P:chloroplast organization"/>
    <property type="evidence" value="ECO:0007669"/>
    <property type="project" value="TreeGrafter"/>
</dbReference>
<organism evidence="1 2">
    <name type="scientific">Platanthera zijinensis</name>
    <dbReference type="NCBI Taxonomy" id="2320716"/>
    <lineage>
        <taxon>Eukaryota</taxon>
        <taxon>Viridiplantae</taxon>
        <taxon>Streptophyta</taxon>
        <taxon>Embryophyta</taxon>
        <taxon>Tracheophyta</taxon>
        <taxon>Spermatophyta</taxon>
        <taxon>Magnoliopsida</taxon>
        <taxon>Liliopsida</taxon>
        <taxon>Asparagales</taxon>
        <taxon>Orchidaceae</taxon>
        <taxon>Orchidoideae</taxon>
        <taxon>Orchideae</taxon>
        <taxon>Orchidinae</taxon>
        <taxon>Platanthera</taxon>
    </lineage>
</organism>
<comment type="caution">
    <text evidence="1">The sequence shown here is derived from an EMBL/GenBank/DDBJ whole genome shotgun (WGS) entry which is preliminary data.</text>
</comment>